<reference evidence="1" key="1">
    <citation type="journal article" date="2021" name="Proc. Natl. Acad. Sci. U.S.A.">
        <title>A Catalog of Tens of Thousands of Viruses from Human Metagenomes Reveals Hidden Associations with Chronic Diseases.</title>
        <authorList>
            <person name="Tisza M.J."/>
            <person name="Buck C.B."/>
        </authorList>
    </citation>
    <scope>NUCLEOTIDE SEQUENCE</scope>
    <source>
        <strain evidence="1">CtA4D8</strain>
    </source>
</reference>
<sequence length="355" mass="40210">MCVIVAKYLSDKGWVLMKNRDRNYRPTITMKSENREKDDLSLLYMYDLNSKYGEGINSSNIGIISSATFVSRDELEGQTGNYGKKVEYAPDGVAIRGALRTPGTIKDCISTLLEKGMIGNTLLSNGDDCYLVESYISDSGEYKVEVRQLPNVVGSAVVRSNHGVLLEDAGYRREDDEFKRKSTELRKEMVEAKIGKANSISEIIDILSTYNENPEPQFNPLRWDSRESAMRTTGQLLVIPKQKKLLYRSIFDRIEDKVSTLDTGLSYEWLEPFSVELSESSPLNESLGEETKTDDLYTFTDSRDRVRYFFESTGVLHYVAKVDENLNIKHIRKATPKDLLGIKGNPALSFINKVK</sequence>
<organism evidence="1">
    <name type="scientific">Myoviridae sp. ctA4D8</name>
    <dbReference type="NCBI Taxonomy" id="2823535"/>
    <lineage>
        <taxon>Viruses</taxon>
        <taxon>Duplodnaviria</taxon>
        <taxon>Heunggongvirae</taxon>
        <taxon>Uroviricota</taxon>
        <taxon>Caudoviricetes</taxon>
    </lineage>
</organism>
<evidence type="ECO:0000313" key="1">
    <source>
        <dbReference type="EMBL" id="DAD65396.1"/>
    </source>
</evidence>
<name>A0A8S5L6I8_9CAUD</name>
<protein>
    <submittedName>
        <fullName evidence="1">Uncharacterized protein</fullName>
    </submittedName>
</protein>
<accession>A0A8S5L6I8</accession>
<proteinExistence type="predicted"/>
<dbReference type="EMBL" id="BK014643">
    <property type="protein sequence ID" value="DAD65396.1"/>
    <property type="molecule type" value="Genomic_DNA"/>
</dbReference>